<evidence type="ECO:0000256" key="4">
    <source>
        <dbReference type="ARBA" id="ARBA00038388"/>
    </source>
</evidence>
<dbReference type="SMART" id="SM00382">
    <property type="entry name" value="AAA"/>
    <property type="match status" value="1"/>
</dbReference>
<accession>A0A518G0Q3</accession>
<keyword evidence="3 7" id="KW-0067">ATP-binding</keyword>
<evidence type="ECO:0000256" key="5">
    <source>
        <dbReference type="SAM" id="MobiDB-lite"/>
    </source>
</evidence>
<dbReference type="SUPFAM" id="SSF52540">
    <property type="entry name" value="P-loop containing nucleoside triphosphate hydrolases"/>
    <property type="match status" value="1"/>
</dbReference>
<protein>
    <submittedName>
        <fullName evidence="7">ABC transporter ATP-binding protein YtrE</fullName>
    </submittedName>
</protein>
<evidence type="ECO:0000256" key="1">
    <source>
        <dbReference type="ARBA" id="ARBA00022448"/>
    </source>
</evidence>
<keyword evidence="2" id="KW-0547">Nucleotide-binding</keyword>
<gene>
    <name evidence="7" type="primary">ytrE_1</name>
    <name evidence="7" type="ORF">Q31a_03770</name>
</gene>
<dbReference type="Gene3D" id="3.40.50.300">
    <property type="entry name" value="P-loop containing nucleotide triphosphate hydrolases"/>
    <property type="match status" value="1"/>
</dbReference>
<dbReference type="PROSITE" id="PS50893">
    <property type="entry name" value="ABC_TRANSPORTER_2"/>
    <property type="match status" value="1"/>
</dbReference>
<dbReference type="FunFam" id="3.40.50.300:FF:000032">
    <property type="entry name" value="Export ABC transporter ATP-binding protein"/>
    <property type="match status" value="1"/>
</dbReference>
<dbReference type="GO" id="GO:0098796">
    <property type="term" value="C:membrane protein complex"/>
    <property type="evidence" value="ECO:0007669"/>
    <property type="project" value="UniProtKB-ARBA"/>
</dbReference>
<dbReference type="InterPro" id="IPR027417">
    <property type="entry name" value="P-loop_NTPase"/>
</dbReference>
<dbReference type="InterPro" id="IPR003593">
    <property type="entry name" value="AAA+_ATPase"/>
</dbReference>
<feature type="region of interest" description="Disordered" evidence="5">
    <location>
        <begin position="221"/>
        <end position="240"/>
    </location>
</feature>
<dbReference type="RefSeq" id="WP_145073094.1">
    <property type="nucleotide sequence ID" value="NZ_CP036298.1"/>
</dbReference>
<dbReference type="GO" id="GO:0022857">
    <property type="term" value="F:transmembrane transporter activity"/>
    <property type="evidence" value="ECO:0007669"/>
    <property type="project" value="TreeGrafter"/>
</dbReference>
<dbReference type="Proteomes" id="UP000318017">
    <property type="component" value="Chromosome"/>
</dbReference>
<dbReference type="GO" id="GO:0005886">
    <property type="term" value="C:plasma membrane"/>
    <property type="evidence" value="ECO:0007669"/>
    <property type="project" value="TreeGrafter"/>
</dbReference>
<dbReference type="OrthoDB" id="581709at2"/>
<keyword evidence="1" id="KW-0813">Transport</keyword>
<reference evidence="7 8" key="1">
    <citation type="submission" date="2019-02" db="EMBL/GenBank/DDBJ databases">
        <title>Deep-cultivation of Planctomycetes and their phenomic and genomic characterization uncovers novel biology.</title>
        <authorList>
            <person name="Wiegand S."/>
            <person name="Jogler M."/>
            <person name="Boedeker C."/>
            <person name="Pinto D."/>
            <person name="Vollmers J."/>
            <person name="Rivas-Marin E."/>
            <person name="Kohn T."/>
            <person name="Peeters S.H."/>
            <person name="Heuer A."/>
            <person name="Rast P."/>
            <person name="Oberbeckmann S."/>
            <person name="Bunk B."/>
            <person name="Jeske O."/>
            <person name="Meyerdierks A."/>
            <person name="Storesund J.E."/>
            <person name="Kallscheuer N."/>
            <person name="Luecker S."/>
            <person name="Lage O.M."/>
            <person name="Pohl T."/>
            <person name="Merkel B.J."/>
            <person name="Hornburger P."/>
            <person name="Mueller R.-W."/>
            <person name="Bruemmer F."/>
            <person name="Labrenz M."/>
            <person name="Spormann A.M."/>
            <person name="Op den Camp H."/>
            <person name="Overmann J."/>
            <person name="Amann R."/>
            <person name="Jetten M.S.M."/>
            <person name="Mascher T."/>
            <person name="Medema M.H."/>
            <person name="Devos D.P."/>
            <person name="Kaster A.-K."/>
            <person name="Ovreas L."/>
            <person name="Rohde M."/>
            <person name="Galperin M.Y."/>
            <person name="Jogler C."/>
        </authorList>
    </citation>
    <scope>NUCLEOTIDE SEQUENCE [LARGE SCALE GENOMIC DNA]</scope>
    <source>
        <strain evidence="7 8">Q31a</strain>
    </source>
</reference>
<evidence type="ECO:0000313" key="7">
    <source>
        <dbReference type="EMBL" id="QDV22094.1"/>
    </source>
</evidence>
<evidence type="ECO:0000256" key="2">
    <source>
        <dbReference type="ARBA" id="ARBA00022741"/>
    </source>
</evidence>
<evidence type="ECO:0000259" key="6">
    <source>
        <dbReference type="PROSITE" id="PS50893"/>
    </source>
</evidence>
<evidence type="ECO:0000256" key="3">
    <source>
        <dbReference type="ARBA" id="ARBA00022840"/>
    </source>
</evidence>
<dbReference type="InterPro" id="IPR017871">
    <property type="entry name" value="ABC_transporter-like_CS"/>
</dbReference>
<dbReference type="Pfam" id="PF00005">
    <property type="entry name" value="ABC_tran"/>
    <property type="match status" value="1"/>
</dbReference>
<dbReference type="CDD" id="cd03255">
    <property type="entry name" value="ABC_MJ0796_LolCDE_FtsE"/>
    <property type="match status" value="1"/>
</dbReference>
<dbReference type="GO" id="GO:0005524">
    <property type="term" value="F:ATP binding"/>
    <property type="evidence" value="ECO:0007669"/>
    <property type="project" value="UniProtKB-KW"/>
</dbReference>
<sequence length="240" mass="26129">MPAAAIVAQSLSKNYGGTDVVWAVKDLSLRVERGERVAIVGKSGSGKSTLLNLLAGMDHPTAGELTVAGRNLHQSTHQEMARYRLETVGVVFQAFQLIPQRTALQNVELPLLLAGIHRQQRQARAREALAQVGLSHRLTHHPYQLSGGEQQRVAIARALIHAPQLVLADEPTGNLDSATSDDIVSLLSKLCEEQGTTLLLVTHDDDVARRTCRRTIRMSDGRICPADSTPSPLQPPERTH</sequence>
<dbReference type="PROSITE" id="PS00211">
    <property type="entry name" value="ABC_TRANSPORTER_1"/>
    <property type="match status" value="1"/>
</dbReference>
<proteinExistence type="inferred from homology"/>
<comment type="similarity">
    <text evidence="4">Belongs to the ABC transporter superfamily. Macrolide exporter (TC 3.A.1.122) family.</text>
</comment>
<dbReference type="InterPro" id="IPR017911">
    <property type="entry name" value="MacB-like_ATP-bd"/>
</dbReference>
<evidence type="ECO:0000313" key="8">
    <source>
        <dbReference type="Proteomes" id="UP000318017"/>
    </source>
</evidence>
<dbReference type="GO" id="GO:0016887">
    <property type="term" value="F:ATP hydrolysis activity"/>
    <property type="evidence" value="ECO:0007669"/>
    <property type="project" value="InterPro"/>
</dbReference>
<dbReference type="PANTHER" id="PTHR24220:SF659">
    <property type="entry name" value="TRANSPORTER, PUTATIVE-RELATED"/>
    <property type="match status" value="1"/>
</dbReference>
<dbReference type="AlphaFoldDB" id="A0A518G0Q3"/>
<dbReference type="InterPro" id="IPR003439">
    <property type="entry name" value="ABC_transporter-like_ATP-bd"/>
</dbReference>
<organism evidence="7 8">
    <name type="scientific">Aureliella helgolandensis</name>
    <dbReference type="NCBI Taxonomy" id="2527968"/>
    <lineage>
        <taxon>Bacteria</taxon>
        <taxon>Pseudomonadati</taxon>
        <taxon>Planctomycetota</taxon>
        <taxon>Planctomycetia</taxon>
        <taxon>Pirellulales</taxon>
        <taxon>Pirellulaceae</taxon>
        <taxon>Aureliella</taxon>
    </lineage>
</organism>
<feature type="domain" description="ABC transporter" evidence="6">
    <location>
        <begin position="6"/>
        <end position="240"/>
    </location>
</feature>
<dbReference type="EMBL" id="CP036298">
    <property type="protein sequence ID" value="QDV22094.1"/>
    <property type="molecule type" value="Genomic_DNA"/>
</dbReference>
<dbReference type="KEGG" id="ahel:Q31a_03770"/>
<keyword evidence="8" id="KW-1185">Reference proteome</keyword>
<name>A0A518G0Q3_9BACT</name>
<dbReference type="InterPro" id="IPR015854">
    <property type="entry name" value="ABC_transpr_LolD-like"/>
</dbReference>
<dbReference type="PANTHER" id="PTHR24220">
    <property type="entry name" value="IMPORT ATP-BINDING PROTEIN"/>
    <property type="match status" value="1"/>
</dbReference>